<keyword evidence="1" id="KW-0217">Developmental protein</keyword>
<feature type="compositionally biased region" description="Basic and acidic residues" evidence="5">
    <location>
        <begin position="553"/>
        <end position="565"/>
    </location>
</feature>
<dbReference type="PROSITE" id="PS50297">
    <property type="entry name" value="ANK_REP_REGION"/>
    <property type="match status" value="4"/>
</dbReference>
<feature type="compositionally biased region" description="Basic residues" evidence="5">
    <location>
        <begin position="272"/>
        <end position="283"/>
    </location>
</feature>
<dbReference type="STRING" id="400682.A0A1X7TSW8"/>
<accession>A0A1X7TSW8</accession>
<feature type="region of interest" description="Disordered" evidence="5">
    <location>
        <begin position="153"/>
        <end position="174"/>
    </location>
</feature>
<protein>
    <recommendedName>
        <fullName evidence="8">cGMP-dependent protein kinase interacting domain-containing protein</fullName>
    </recommendedName>
</protein>
<feature type="repeat" description="ANK" evidence="4">
    <location>
        <begin position="45"/>
        <end position="77"/>
    </location>
</feature>
<dbReference type="PANTHER" id="PTHR24179:SF21">
    <property type="entry name" value="MYOSIN BINDING SUBUNIT, ISOFORM O"/>
    <property type="match status" value="1"/>
</dbReference>
<dbReference type="GO" id="GO:0005737">
    <property type="term" value="C:cytoplasm"/>
    <property type="evidence" value="ECO:0007669"/>
    <property type="project" value="TreeGrafter"/>
</dbReference>
<feature type="compositionally biased region" description="Acidic residues" evidence="5">
    <location>
        <begin position="566"/>
        <end position="578"/>
    </location>
</feature>
<dbReference type="OrthoDB" id="19014at2759"/>
<keyword evidence="2" id="KW-0677">Repeat</keyword>
<dbReference type="InterPro" id="IPR051226">
    <property type="entry name" value="PP1_Regulatory_Subunit"/>
</dbReference>
<dbReference type="PANTHER" id="PTHR24179">
    <property type="entry name" value="PROTEIN PHOSPHATASE 1 REGULATORY SUBUNIT 12"/>
    <property type="match status" value="1"/>
</dbReference>
<evidence type="ECO:0000256" key="2">
    <source>
        <dbReference type="ARBA" id="ARBA00022737"/>
    </source>
</evidence>
<dbReference type="AlphaFoldDB" id="A0A1X7TSW8"/>
<evidence type="ECO:0000256" key="5">
    <source>
        <dbReference type="SAM" id="MobiDB-lite"/>
    </source>
</evidence>
<dbReference type="GO" id="GO:0019208">
    <property type="term" value="F:phosphatase regulator activity"/>
    <property type="evidence" value="ECO:0007669"/>
    <property type="project" value="TreeGrafter"/>
</dbReference>
<dbReference type="InParanoid" id="A0A1X7TSW8"/>
<dbReference type="SMART" id="SM00248">
    <property type="entry name" value="ANK"/>
    <property type="match status" value="8"/>
</dbReference>
<feature type="compositionally biased region" description="Acidic residues" evidence="5">
    <location>
        <begin position="586"/>
        <end position="599"/>
    </location>
</feature>
<feature type="repeat" description="ANK" evidence="4">
    <location>
        <begin position="493"/>
        <end position="525"/>
    </location>
</feature>
<dbReference type="Pfam" id="PF12796">
    <property type="entry name" value="Ank_2"/>
    <property type="match status" value="3"/>
</dbReference>
<keyword evidence="7" id="KW-1185">Reference proteome</keyword>
<feature type="repeat" description="ANK" evidence="4">
    <location>
        <begin position="819"/>
        <end position="851"/>
    </location>
</feature>
<comment type="similarity">
    <text evidence="3">Belongs to the NRARP family.</text>
</comment>
<sequence length="895" mass="96834">MNLLWGGRSSPTRDRMLHSSVTGDIGMIQSLLALDPNVLQSKNSHGLSTLQLSIINGHFCLSEYLIHAGIDVKLKDNQGWTALHDASLYSSTTLVVLLLQYGSDILARTSKGEMAIDVAGDTPTENLLLKKMEEAGHGAIAKRYRSIFEGIKDDSSHENNENNEGSRIKAEKGVDLGVSTSNTGEDSCSVMNNGFSHRESPGSCNSNFAPGGSSTHAGINYKPRPLITEHRSRYKTSLSTVREEKCNLLGEETDEEEETLPICKGEVSSSPKRVKSPALRRRRESRDETSRTDSLDQSRMLARSCTAPVLTRSSSVDQLGSSGGLPRASLLTQLPGSNYRPSSAGSASDENMHLTENSSGKRAGPCGRCLACTSGNSSGCSSERETPIELLKMRPRKPSIVDLSRRRSSREDLGVGESRRSVSFQPEVLLQELVTEGDAEVVKEMISSGIVDDVNKMSPVGLTALHQSALDGNLECARTLILNGADVNSLDSDGWSPLHAAAATGHLDTVMFLLNAGANPSTKNDAGQTPSEVAKKSHIKRLILRAAAGKSLLESDHEKDGHSEDEFSSEGEEEEDEERYSHVESDSEEGELCFSDDSESSSPWGRKMSLNGRPGTGRRSPPLHESVDSVFSTDGRAPATILSPTSLLKDRELSDSTSSYGSMTETDNISLRHQVASFESDACTSSLKTLCPSSPPPNDEDLSDTDRETTDQGFSTMDVSSDCSNRRLQCSDDEGTSRDVLDTDLVPGGFDYKFQEAVLNGDVDALLKLIKVKAQIDINRINKQSGISALHHSVLEENYTLVKHLVSDFNCDINLKDVEGWTPLHAASAVGSIRIAQFLLENGAKASVLNNNCEFPVDVTDEEGMAALLKKAMLGPPLKGSLYNAGRREKERLVL</sequence>
<feature type="compositionally biased region" description="Polar residues" evidence="5">
    <location>
        <begin position="711"/>
        <end position="728"/>
    </location>
</feature>
<dbReference type="GO" id="GO:0004857">
    <property type="term" value="F:enzyme inhibitor activity"/>
    <property type="evidence" value="ECO:0007669"/>
    <property type="project" value="TreeGrafter"/>
</dbReference>
<evidence type="ECO:0000256" key="1">
    <source>
        <dbReference type="ARBA" id="ARBA00022473"/>
    </source>
</evidence>
<evidence type="ECO:0000256" key="3">
    <source>
        <dbReference type="ARBA" id="ARBA00038386"/>
    </source>
</evidence>
<dbReference type="InterPro" id="IPR036770">
    <property type="entry name" value="Ankyrin_rpt-contain_sf"/>
</dbReference>
<proteinExistence type="inferred from homology"/>
<evidence type="ECO:0000313" key="6">
    <source>
        <dbReference type="EnsemblMetazoa" id="Aqu2.1.17961_001"/>
    </source>
</evidence>
<feature type="region of interest" description="Disordered" evidence="5">
    <location>
        <begin position="551"/>
        <end position="644"/>
    </location>
</feature>
<dbReference type="EnsemblMetazoa" id="XM_011408621.2">
    <property type="protein sequence ID" value="XP_011406923.2"/>
    <property type="gene ID" value="LOC105314449"/>
</dbReference>
<organism evidence="6">
    <name type="scientific">Amphimedon queenslandica</name>
    <name type="common">Sponge</name>
    <dbReference type="NCBI Taxonomy" id="400682"/>
    <lineage>
        <taxon>Eukaryota</taxon>
        <taxon>Metazoa</taxon>
        <taxon>Porifera</taxon>
        <taxon>Demospongiae</taxon>
        <taxon>Heteroscleromorpha</taxon>
        <taxon>Haplosclerida</taxon>
        <taxon>Niphatidae</taxon>
        <taxon>Amphimedon</taxon>
    </lineage>
</organism>
<evidence type="ECO:0000256" key="4">
    <source>
        <dbReference type="PROSITE-ProRule" id="PRU00023"/>
    </source>
</evidence>
<evidence type="ECO:0008006" key="8">
    <source>
        <dbReference type="Google" id="ProtNLM"/>
    </source>
</evidence>
<keyword evidence="4" id="KW-0040">ANK repeat</keyword>
<feature type="compositionally biased region" description="Basic and acidic residues" evidence="5">
    <location>
        <begin position="284"/>
        <end position="296"/>
    </location>
</feature>
<name>A0A1X7TSW8_AMPQE</name>
<dbReference type="InterPro" id="IPR002110">
    <property type="entry name" value="Ankyrin_rpt"/>
</dbReference>
<feature type="repeat" description="ANK" evidence="4">
    <location>
        <begin position="460"/>
        <end position="492"/>
    </location>
</feature>
<dbReference type="Gene3D" id="1.25.40.20">
    <property type="entry name" value="Ankyrin repeat-containing domain"/>
    <property type="match status" value="3"/>
</dbReference>
<feature type="compositionally biased region" description="Polar residues" evidence="5">
    <location>
        <begin position="311"/>
        <end position="320"/>
    </location>
</feature>
<feature type="region of interest" description="Disordered" evidence="5">
    <location>
        <begin position="686"/>
        <end position="730"/>
    </location>
</feature>
<feature type="repeat" description="ANK" evidence="4">
    <location>
        <begin position="78"/>
        <end position="110"/>
    </location>
</feature>
<dbReference type="EnsemblMetazoa" id="Aqu2.1.17961_001">
    <property type="protein sequence ID" value="Aqu2.1.17961_001"/>
    <property type="gene ID" value="Aqu2.1.17961"/>
</dbReference>
<dbReference type="KEGG" id="aqu:105314449"/>
<dbReference type="Proteomes" id="UP000007879">
    <property type="component" value="Unassembled WGS sequence"/>
</dbReference>
<dbReference type="PROSITE" id="PS50088">
    <property type="entry name" value="ANK_REPEAT"/>
    <property type="match status" value="5"/>
</dbReference>
<dbReference type="eggNOG" id="KOG0505">
    <property type="taxonomic scope" value="Eukaryota"/>
</dbReference>
<reference evidence="6" key="2">
    <citation type="submission" date="2017-05" db="UniProtKB">
        <authorList>
            <consortium name="EnsemblMetazoa"/>
        </authorList>
    </citation>
    <scope>IDENTIFICATION</scope>
</reference>
<feature type="region of interest" description="Disordered" evidence="5">
    <location>
        <begin position="251"/>
        <end position="360"/>
    </location>
</feature>
<dbReference type="SUPFAM" id="SSF48403">
    <property type="entry name" value="Ankyrin repeat"/>
    <property type="match status" value="2"/>
</dbReference>
<gene>
    <name evidence="6" type="primary">105314449</name>
</gene>
<reference evidence="7" key="1">
    <citation type="journal article" date="2010" name="Nature">
        <title>The Amphimedon queenslandica genome and the evolution of animal complexity.</title>
        <authorList>
            <person name="Srivastava M."/>
            <person name="Simakov O."/>
            <person name="Chapman J."/>
            <person name="Fahey B."/>
            <person name="Gauthier M.E."/>
            <person name="Mitros T."/>
            <person name="Richards G.S."/>
            <person name="Conaco C."/>
            <person name="Dacre M."/>
            <person name="Hellsten U."/>
            <person name="Larroux C."/>
            <person name="Putnam N.H."/>
            <person name="Stanke M."/>
            <person name="Adamska M."/>
            <person name="Darling A."/>
            <person name="Degnan S.M."/>
            <person name="Oakley T.H."/>
            <person name="Plachetzki D.C."/>
            <person name="Zhai Y."/>
            <person name="Adamski M."/>
            <person name="Calcino A."/>
            <person name="Cummins S.F."/>
            <person name="Goodstein D.M."/>
            <person name="Harris C."/>
            <person name="Jackson D.J."/>
            <person name="Leys S.P."/>
            <person name="Shu S."/>
            <person name="Woodcroft B.J."/>
            <person name="Vervoort M."/>
            <person name="Kosik K.S."/>
            <person name="Manning G."/>
            <person name="Degnan B.M."/>
            <person name="Rokhsar D.S."/>
        </authorList>
    </citation>
    <scope>NUCLEOTIDE SEQUENCE [LARGE SCALE GENOMIC DNA]</scope>
</reference>
<evidence type="ECO:0000313" key="7">
    <source>
        <dbReference type="Proteomes" id="UP000007879"/>
    </source>
</evidence>
<feature type="compositionally biased region" description="Polar residues" evidence="5">
    <location>
        <begin position="330"/>
        <end position="360"/>
    </location>
</feature>